<name>A0A562R171_9BURK</name>
<reference evidence="6 7" key="1">
    <citation type="journal article" date="2015" name="Stand. Genomic Sci.">
        <title>Genomic Encyclopedia of Bacterial and Archaeal Type Strains, Phase III: the genomes of soil and plant-associated and newly described type strains.</title>
        <authorList>
            <person name="Whitman W.B."/>
            <person name="Woyke T."/>
            <person name="Klenk H.P."/>
            <person name="Zhou Y."/>
            <person name="Lilburn T.G."/>
            <person name="Beck B.J."/>
            <person name="De Vos P."/>
            <person name="Vandamme P."/>
            <person name="Eisen J.A."/>
            <person name="Garrity G."/>
            <person name="Hugenholtz P."/>
            <person name="Kyrpides N.C."/>
        </authorList>
    </citation>
    <scope>NUCLEOTIDE SEQUENCE [LARGE SCALE GENOMIC DNA]</scope>
    <source>
        <strain evidence="6 7">CGMCC 1.10822</strain>
    </source>
</reference>
<dbReference type="AlphaFoldDB" id="A0A562R171"/>
<dbReference type="Gene3D" id="1.20.120.550">
    <property type="entry name" value="Membrane associated eicosanoid/glutathione metabolism-like domain"/>
    <property type="match status" value="1"/>
</dbReference>
<feature type="transmembrane region" description="Helical" evidence="5">
    <location>
        <begin position="61"/>
        <end position="78"/>
    </location>
</feature>
<dbReference type="InterPro" id="IPR023352">
    <property type="entry name" value="MAPEG-like_dom_sf"/>
</dbReference>
<dbReference type="GO" id="GO:0016020">
    <property type="term" value="C:membrane"/>
    <property type="evidence" value="ECO:0007669"/>
    <property type="project" value="UniProtKB-SubCell"/>
</dbReference>
<sequence>MMSTELMLLGWTLVLAIVQILLHSSARTRETGMDYNASARDGDGPPVGRITGRLERAKKNLFETLPLFIGAVLAANAAGAEGTLTLYGCWMYLIARIVYVPLYAFGVPYVRSLVWLVSMAGLAMVLYALLSGF</sequence>
<dbReference type="PANTHER" id="PTHR35371">
    <property type="entry name" value="INNER MEMBRANE PROTEIN"/>
    <property type="match status" value="1"/>
</dbReference>
<dbReference type="InterPro" id="IPR001129">
    <property type="entry name" value="Membr-assoc_MAPEG"/>
</dbReference>
<feature type="transmembrane region" description="Helical" evidence="5">
    <location>
        <begin position="6"/>
        <end position="23"/>
    </location>
</feature>
<keyword evidence="7" id="KW-1185">Reference proteome</keyword>
<evidence type="ECO:0000256" key="3">
    <source>
        <dbReference type="ARBA" id="ARBA00022989"/>
    </source>
</evidence>
<accession>A0A562R171</accession>
<comment type="subcellular location">
    <subcellularLocation>
        <location evidence="1">Membrane</location>
    </subcellularLocation>
</comment>
<dbReference type="RefSeq" id="WP_229474797.1">
    <property type="nucleotide sequence ID" value="NZ_VLLB01000009.1"/>
</dbReference>
<evidence type="ECO:0000313" key="7">
    <source>
        <dbReference type="Proteomes" id="UP000318431"/>
    </source>
</evidence>
<evidence type="ECO:0000256" key="5">
    <source>
        <dbReference type="SAM" id="Phobius"/>
    </source>
</evidence>
<organism evidence="6 7">
    <name type="scientific">Pseudoduganella lurida</name>
    <dbReference type="NCBI Taxonomy" id="1036180"/>
    <lineage>
        <taxon>Bacteria</taxon>
        <taxon>Pseudomonadati</taxon>
        <taxon>Pseudomonadota</taxon>
        <taxon>Betaproteobacteria</taxon>
        <taxon>Burkholderiales</taxon>
        <taxon>Oxalobacteraceae</taxon>
        <taxon>Telluria group</taxon>
        <taxon>Pseudoduganella</taxon>
    </lineage>
</organism>
<dbReference type="Pfam" id="PF01124">
    <property type="entry name" value="MAPEG"/>
    <property type="match status" value="1"/>
</dbReference>
<evidence type="ECO:0000256" key="2">
    <source>
        <dbReference type="ARBA" id="ARBA00022692"/>
    </source>
</evidence>
<protein>
    <submittedName>
        <fullName evidence="6">Putative MAPEG superfamily protein</fullName>
    </submittedName>
</protein>
<keyword evidence="4 5" id="KW-0472">Membrane</keyword>
<feature type="transmembrane region" description="Helical" evidence="5">
    <location>
        <begin position="84"/>
        <end position="105"/>
    </location>
</feature>
<evidence type="ECO:0000256" key="1">
    <source>
        <dbReference type="ARBA" id="ARBA00004370"/>
    </source>
</evidence>
<dbReference type="EMBL" id="VLLB01000009">
    <property type="protein sequence ID" value="TWI62190.1"/>
    <property type="molecule type" value="Genomic_DNA"/>
</dbReference>
<gene>
    <name evidence="6" type="ORF">IP91_04299</name>
</gene>
<keyword evidence="2 5" id="KW-0812">Transmembrane</keyword>
<evidence type="ECO:0000313" key="6">
    <source>
        <dbReference type="EMBL" id="TWI62190.1"/>
    </source>
</evidence>
<dbReference type="PANTHER" id="PTHR35371:SF1">
    <property type="entry name" value="BLR7753 PROTEIN"/>
    <property type="match status" value="1"/>
</dbReference>
<comment type="caution">
    <text evidence="6">The sequence shown here is derived from an EMBL/GenBank/DDBJ whole genome shotgun (WGS) entry which is preliminary data.</text>
</comment>
<evidence type="ECO:0000256" key="4">
    <source>
        <dbReference type="ARBA" id="ARBA00023136"/>
    </source>
</evidence>
<proteinExistence type="predicted"/>
<keyword evidence="3 5" id="KW-1133">Transmembrane helix</keyword>
<feature type="transmembrane region" description="Helical" evidence="5">
    <location>
        <begin position="112"/>
        <end position="130"/>
    </location>
</feature>
<dbReference type="SUPFAM" id="SSF161084">
    <property type="entry name" value="MAPEG domain-like"/>
    <property type="match status" value="1"/>
</dbReference>
<dbReference type="Proteomes" id="UP000318431">
    <property type="component" value="Unassembled WGS sequence"/>
</dbReference>